<dbReference type="EMBL" id="RRYP01000192">
    <property type="protein sequence ID" value="TNV87852.1"/>
    <property type="molecule type" value="Genomic_DNA"/>
</dbReference>
<dbReference type="Proteomes" id="UP000785679">
    <property type="component" value="Unassembled WGS sequence"/>
</dbReference>
<dbReference type="Gene3D" id="3.30.450.20">
    <property type="entry name" value="PAS domain"/>
    <property type="match status" value="1"/>
</dbReference>
<sequence length="1333" mass="154324">MKGMYMICFWTMIAIFYALIVSITVFGKNLYDQLMNSVSTESFRILTRCLSLLLLLFLTVLQMPFFTLLFQGFHCEEDPLIEYTIQGISCSGQERSLIVTFSILTLIIYISLSALQSTLYTQIKFGSDFPWAGFDRSNCLVRILQKLILVASFVFDKRAENRPPLMFVNCIFFVYVLYRRFVDSHFFDRWINYAINSYDITIVFHLFFVGIHILSSIRYQVPGAMVFLFMAITAFLLFQAALDYKNKRMINSKNFINNSESSKCEYYFQIFQSRLERGNLKDHFFFLGQLSCHLEDCETIRCECTTLTASLDNIHKFRRYKQKMEMFHGGAEDGGNAMAGEGSLKEGRRKSDSIIDGSNINVIGASQDFENENVYQDFPNLQHRTQHPKILGETIMEQQTNSMKKFDFRNDKDARDEESVHIFEEIFGHSLEQEVFQNSDNYEVEQETRARIKKLSFKFLALKITQVIQRFPRQACHRLHLASLYKSQLNKQFKAIHELLSCKQLDLSFYERFQIFKRMGEIEQELWVQHLRQVEKQGYLDITRIYDYNKQFYQISNILIYRSFLEFQKNELWATTAALKFWRELMQREFNAENLQSYGYSISRCLGKIQDASNVITQIFPEDIKFHFRNGMFLIKIINNDFDGMECFKKAQSVYISKIDKRDDGRIESRQLTRFIDNASSAFVLLSTDQSNFCSIIHASDEIEYLFGYKRKQILDQNVRILMPSVIGSLHDNYIRKYFQSGKINWNDNIKQTYGQTSDGFLFRVDILIKIYPKISGEIKLIGIFQRSLPLQNLTTNNDNFPGLDPGVHIIFTDYKGYICNVSMGLISVLGLHSKFFKYSNDSFMSMIRLDQIAPTALDPQVSDVLESDGMVVSFDTTDILSKVEAETLSHEDLELIRPHLKKQDIFLRMQKVPLGENQFACIYYVQIIRQGSEAAVLAKQMQSSAENTGSKYGKGQLSLFGSKVSSEEGGEASMSSMSSTSSASNSFSSMVRDFKKTLSDRRMPRTLLMLNRLIMLIIIAAAILSTIYFIEIENGNKDLEQIAQVSLAVDRRNIAMASLNVNSNTYVGVPNKIVTNQFGLDALNQVISRQDNLISLLVSYSKEVQDMHNILNQLRDVNGEKSYNRKQSEFEYSTVDVLIVNDQDYLIRYPQPYRVALQGYLGDISKLGIIDQNDLYMPVDYINSPFIPNTGENLSHINEKGKLTVYMFANGLRSLRYFTNEAGQYFHDLASARTQNVIFLVILMVSVMITLASVTMIFFQIWQIEHIQSDILSLYAYLSKDHIKDTYSRALEFMREIADGSFLRQINLKQRNPLSQQEICQQFLNKFQAQRP</sequence>
<feature type="transmembrane region" description="Helical" evidence="1">
    <location>
        <begin position="190"/>
        <end position="215"/>
    </location>
</feature>
<reference evidence="3" key="1">
    <citation type="submission" date="2019-06" db="EMBL/GenBank/DDBJ databases">
        <authorList>
            <person name="Zheng W."/>
        </authorList>
    </citation>
    <scope>NUCLEOTIDE SEQUENCE</scope>
    <source>
        <strain evidence="3">QDHG01</strain>
    </source>
</reference>
<dbReference type="OrthoDB" id="2146562at2759"/>
<gene>
    <name evidence="3" type="ORF">FGO68_gene16676</name>
</gene>
<dbReference type="Pfam" id="PF25474">
    <property type="entry name" value="TPR_TmcB"/>
    <property type="match status" value="1"/>
</dbReference>
<evidence type="ECO:0000313" key="4">
    <source>
        <dbReference type="Proteomes" id="UP000785679"/>
    </source>
</evidence>
<feature type="transmembrane region" description="Helical" evidence="1">
    <location>
        <begin position="1010"/>
        <end position="1031"/>
    </location>
</feature>
<feature type="transmembrane region" description="Helical" evidence="1">
    <location>
        <begin position="162"/>
        <end position="178"/>
    </location>
</feature>
<keyword evidence="4" id="KW-1185">Reference proteome</keyword>
<evidence type="ECO:0000259" key="2">
    <source>
        <dbReference type="PROSITE" id="PS50112"/>
    </source>
</evidence>
<dbReference type="PANTHER" id="PTHR31600">
    <property type="entry name" value="TINY MACROCYSTS PROTEIN B-RELATED"/>
    <property type="match status" value="1"/>
</dbReference>
<feature type="transmembrane region" description="Helical" evidence="1">
    <location>
        <begin position="1238"/>
        <end position="1260"/>
    </location>
</feature>
<feature type="transmembrane region" description="Helical" evidence="1">
    <location>
        <begin position="7"/>
        <end position="25"/>
    </location>
</feature>
<dbReference type="SUPFAM" id="SSF55785">
    <property type="entry name" value="PYP-like sensor domain (PAS domain)"/>
    <property type="match status" value="1"/>
</dbReference>
<dbReference type="InterPro" id="IPR000014">
    <property type="entry name" value="PAS"/>
</dbReference>
<feature type="transmembrane region" description="Helical" evidence="1">
    <location>
        <begin position="221"/>
        <end position="242"/>
    </location>
</feature>
<feature type="domain" description="PAS" evidence="2">
    <location>
        <begin position="668"/>
        <end position="742"/>
    </location>
</feature>
<dbReference type="InterPro" id="IPR057352">
    <property type="entry name" value="TPR_TmcB/C"/>
</dbReference>
<feature type="transmembrane region" description="Helical" evidence="1">
    <location>
        <begin position="45"/>
        <end position="70"/>
    </location>
</feature>
<keyword evidence="1" id="KW-0472">Membrane</keyword>
<dbReference type="NCBIfam" id="TIGR00229">
    <property type="entry name" value="sensory_box"/>
    <property type="match status" value="1"/>
</dbReference>
<evidence type="ECO:0000313" key="3">
    <source>
        <dbReference type="EMBL" id="TNV87852.1"/>
    </source>
</evidence>
<proteinExistence type="predicted"/>
<accession>A0A8J8P697</accession>
<dbReference type="InterPro" id="IPR035965">
    <property type="entry name" value="PAS-like_dom_sf"/>
</dbReference>
<dbReference type="InterPro" id="IPR052994">
    <property type="entry name" value="Tiny_macrocysts_regulators"/>
</dbReference>
<comment type="caution">
    <text evidence="3">The sequence shown here is derived from an EMBL/GenBank/DDBJ whole genome shotgun (WGS) entry which is preliminary data.</text>
</comment>
<evidence type="ECO:0000256" key="1">
    <source>
        <dbReference type="SAM" id="Phobius"/>
    </source>
</evidence>
<feature type="transmembrane region" description="Helical" evidence="1">
    <location>
        <begin position="97"/>
        <end position="115"/>
    </location>
</feature>
<keyword evidence="1" id="KW-1133">Transmembrane helix</keyword>
<dbReference type="PROSITE" id="PS50112">
    <property type="entry name" value="PAS"/>
    <property type="match status" value="1"/>
</dbReference>
<protein>
    <recommendedName>
        <fullName evidence="2">PAS domain-containing protein</fullName>
    </recommendedName>
</protein>
<organism evidence="3 4">
    <name type="scientific">Halteria grandinella</name>
    <dbReference type="NCBI Taxonomy" id="5974"/>
    <lineage>
        <taxon>Eukaryota</taxon>
        <taxon>Sar</taxon>
        <taxon>Alveolata</taxon>
        <taxon>Ciliophora</taxon>
        <taxon>Intramacronucleata</taxon>
        <taxon>Spirotrichea</taxon>
        <taxon>Stichotrichia</taxon>
        <taxon>Sporadotrichida</taxon>
        <taxon>Halteriidae</taxon>
        <taxon>Halteria</taxon>
    </lineage>
</organism>
<name>A0A8J8P697_HALGN</name>
<keyword evidence="1" id="KW-0812">Transmembrane</keyword>
<dbReference type="PANTHER" id="PTHR31600:SF2">
    <property type="entry name" value="GAMETE ENRICHED GENE 10 PROTEIN-RELATED"/>
    <property type="match status" value="1"/>
</dbReference>